<dbReference type="EMBL" id="JNCA01000030">
    <property type="protein sequence ID" value="KDN53977.1"/>
    <property type="molecule type" value="Genomic_DNA"/>
</dbReference>
<comment type="similarity">
    <text evidence="1">Belongs to the glycosyltransferase 2 family.</text>
</comment>
<evidence type="ECO:0000313" key="6">
    <source>
        <dbReference type="Proteomes" id="UP000027064"/>
    </source>
</evidence>
<dbReference type="InterPro" id="IPR001173">
    <property type="entry name" value="Glyco_trans_2-like"/>
</dbReference>
<dbReference type="SUPFAM" id="SSF53448">
    <property type="entry name" value="Nucleotide-diphospho-sugar transferases"/>
    <property type="match status" value="1"/>
</dbReference>
<dbReference type="Pfam" id="PF00535">
    <property type="entry name" value="Glycos_transf_2"/>
    <property type="match status" value="1"/>
</dbReference>
<dbReference type="PATRIC" id="fig|1492738.3.peg.2902"/>
<keyword evidence="6" id="KW-1185">Reference proteome</keyword>
<evidence type="ECO:0000313" key="5">
    <source>
        <dbReference type="EMBL" id="KDN53977.1"/>
    </source>
</evidence>
<dbReference type="PANTHER" id="PTHR43179">
    <property type="entry name" value="RHAMNOSYLTRANSFERASE WBBL"/>
    <property type="match status" value="1"/>
</dbReference>
<dbReference type="Gene3D" id="3.90.550.10">
    <property type="entry name" value="Spore Coat Polysaccharide Biosynthesis Protein SpsA, Chain A"/>
    <property type="match status" value="1"/>
</dbReference>
<feature type="domain" description="Glycosyltransferase 2-like" evidence="4">
    <location>
        <begin position="6"/>
        <end position="122"/>
    </location>
</feature>
<dbReference type="GO" id="GO:0016757">
    <property type="term" value="F:glycosyltransferase activity"/>
    <property type="evidence" value="ECO:0007669"/>
    <property type="project" value="UniProtKB-KW"/>
</dbReference>
<dbReference type="InterPro" id="IPR029044">
    <property type="entry name" value="Nucleotide-diphossugar_trans"/>
</dbReference>
<dbReference type="STRING" id="1492738.FEM21_29150"/>
<evidence type="ECO:0000256" key="1">
    <source>
        <dbReference type="ARBA" id="ARBA00006739"/>
    </source>
</evidence>
<keyword evidence="2" id="KW-0328">Glycosyltransferase</keyword>
<comment type="caution">
    <text evidence="5">The sequence shown here is derived from an EMBL/GenBank/DDBJ whole genome shotgun (WGS) entry which is preliminary data.</text>
</comment>
<dbReference type="OrthoDB" id="9771846at2"/>
<dbReference type="PANTHER" id="PTHR43179:SF12">
    <property type="entry name" value="GALACTOFURANOSYLTRANSFERASE GLFT2"/>
    <property type="match status" value="1"/>
</dbReference>
<dbReference type="Proteomes" id="UP000027064">
    <property type="component" value="Unassembled WGS sequence"/>
</dbReference>
<accession>A0A066WJ00</accession>
<sequence length="308" mass="35296">MKVFAIIVTYNGMKWIDKCLNSIVNQCEVIVVDNNSLDATVTHINTNFSSVKVLSQTRNHGFGVANNIGINYAVQNGADAVFLLNQDVYVEANCIEKLVFAYKNNQDYAIISPIHLNGDGSKVDRSFLAFTYAGSSSLISDLIVSKSLNEIYSTKFINAAAWFIPSKIFYKVGGFDPVFFLYGEDDNYCQRVLFHDFKIGIIPNSIVCHDSNNDNYQSGKIGSEKYFRQFINTIYVKYANVNTDDYKQLSKFKIYLLKKTILSFLSFDWMKSKIYIEKFKRINIYKISRSVKLNRESKANYLQINEYT</sequence>
<gene>
    <name evidence="5" type="ORF">FEM21_29150</name>
</gene>
<organism evidence="5 6">
    <name type="scientific">Flavobacterium seoulense</name>
    <dbReference type="NCBI Taxonomy" id="1492738"/>
    <lineage>
        <taxon>Bacteria</taxon>
        <taxon>Pseudomonadati</taxon>
        <taxon>Bacteroidota</taxon>
        <taxon>Flavobacteriia</taxon>
        <taxon>Flavobacteriales</taxon>
        <taxon>Flavobacteriaceae</taxon>
        <taxon>Flavobacterium</taxon>
    </lineage>
</organism>
<evidence type="ECO:0000256" key="3">
    <source>
        <dbReference type="ARBA" id="ARBA00022679"/>
    </source>
</evidence>
<name>A0A066WJ00_9FLAO</name>
<proteinExistence type="inferred from homology"/>
<keyword evidence="3" id="KW-0808">Transferase</keyword>
<evidence type="ECO:0000256" key="2">
    <source>
        <dbReference type="ARBA" id="ARBA00022676"/>
    </source>
</evidence>
<dbReference type="AlphaFoldDB" id="A0A066WJ00"/>
<dbReference type="RefSeq" id="WP_035661830.1">
    <property type="nucleotide sequence ID" value="NZ_JNCA01000030.1"/>
</dbReference>
<evidence type="ECO:0000259" key="4">
    <source>
        <dbReference type="Pfam" id="PF00535"/>
    </source>
</evidence>
<dbReference type="eggNOG" id="COG1216">
    <property type="taxonomic scope" value="Bacteria"/>
</dbReference>
<reference evidence="5 6" key="1">
    <citation type="submission" date="2014-05" db="EMBL/GenBank/DDBJ databases">
        <title>Genome Sequence of Flavobacterium sp. EM1321.</title>
        <authorList>
            <person name="Shin S.-K."/>
            <person name="Yi H."/>
        </authorList>
    </citation>
    <scope>NUCLEOTIDE SEQUENCE [LARGE SCALE GENOMIC DNA]</scope>
    <source>
        <strain evidence="5 6">EM1321</strain>
    </source>
</reference>
<protein>
    <recommendedName>
        <fullName evidence="4">Glycosyltransferase 2-like domain-containing protein</fullName>
    </recommendedName>
</protein>